<dbReference type="InterPro" id="IPR036388">
    <property type="entry name" value="WH-like_DNA-bd_sf"/>
</dbReference>
<organism evidence="5 6">
    <name type="scientific">Glutamicibacter bergerei</name>
    <dbReference type="NCBI Taxonomy" id="256702"/>
    <lineage>
        <taxon>Bacteria</taxon>
        <taxon>Bacillati</taxon>
        <taxon>Actinomycetota</taxon>
        <taxon>Actinomycetes</taxon>
        <taxon>Micrococcales</taxon>
        <taxon>Micrococcaceae</taxon>
        <taxon>Glutamicibacter</taxon>
    </lineage>
</organism>
<dbReference type="Gene3D" id="1.20.120.530">
    <property type="entry name" value="GntR ligand-binding domain-like"/>
    <property type="match status" value="1"/>
</dbReference>
<evidence type="ECO:0000256" key="1">
    <source>
        <dbReference type="ARBA" id="ARBA00023015"/>
    </source>
</evidence>
<evidence type="ECO:0000256" key="2">
    <source>
        <dbReference type="ARBA" id="ARBA00023125"/>
    </source>
</evidence>
<dbReference type="PANTHER" id="PTHR43537:SF24">
    <property type="entry name" value="GLUCONATE OPERON TRANSCRIPTIONAL REPRESSOR"/>
    <property type="match status" value="1"/>
</dbReference>
<dbReference type="InterPro" id="IPR036390">
    <property type="entry name" value="WH_DNA-bd_sf"/>
</dbReference>
<dbReference type="SUPFAM" id="SSF46785">
    <property type="entry name" value="Winged helix' DNA-binding domain"/>
    <property type="match status" value="1"/>
</dbReference>
<dbReference type="Gene3D" id="1.10.10.10">
    <property type="entry name" value="Winged helix-like DNA-binding domain superfamily/Winged helix DNA-binding domain"/>
    <property type="match status" value="1"/>
</dbReference>
<dbReference type="PANTHER" id="PTHR43537">
    <property type="entry name" value="TRANSCRIPTIONAL REGULATOR, GNTR FAMILY"/>
    <property type="match status" value="1"/>
</dbReference>
<dbReference type="EMBL" id="JBHSHE010000055">
    <property type="protein sequence ID" value="MFC4716852.1"/>
    <property type="molecule type" value="Genomic_DNA"/>
</dbReference>
<evidence type="ECO:0000313" key="6">
    <source>
        <dbReference type="Proteomes" id="UP001595884"/>
    </source>
</evidence>
<dbReference type="InterPro" id="IPR008920">
    <property type="entry name" value="TF_FadR/GntR_C"/>
</dbReference>
<dbReference type="Pfam" id="PF00392">
    <property type="entry name" value="GntR"/>
    <property type="match status" value="1"/>
</dbReference>
<dbReference type="SMART" id="SM00895">
    <property type="entry name" value="FCD"/>
    <property type="match status" value="1"/>
</dbReference>
<dbReference type="CDD" id="cd07377">
    <property type="entry name" value="WHTH_GntR"/>
    <property type="match status" value="1"/>
</dbReference>
<evidence type="ECO:0000259" key="4">
    <source>
        <dbReference type="PROSITE" id="PS50949"/>
    </source>
</evidence>
<evidence type="ECO:0000256" key="3">
    <source>
        <dbReference type="ARBA" id="ARBA00023163"/>
    </source>
</evidence>
<keyword evidence="3" id="KW-0804">Transcription</keyword>
<dbReference type="InterPro" id="IPR000524">
    <property type="entry name" value="Tscrpt_reg_HTH_GntR"/>
</dbReference>
<sequence length="222" mass="24808">MAKASTHSLEGIRRTILDGFWSPGDRLQPTTLAEQFSTSTTVIRESLTRLAGENLVTIRPNRGFFVPDLNLGELADITELRCVTEALAAKLATERGTVSWESSLIAIHHKLSRTPRRLPEEPDRVNPQWSQAHREFHHQLLAPCECQPMLKLSGDLANFTELYRRWAAPSQAAVARDVEQEHADILDAALARDAEKLGHLLRNHYQATVDVVMHAGLVEQPA</sequence>
<keyword evidence="6" id="KW-1185">Reference proteome</keyword>
<name>A0ABV9MLK3_9MICC</name>
<dbReference type="Pfam" id="PF07729">
    <property type="entry name" value="FCD"/>
    <property type="match status" value="1"/>
</dbReference>
<dbReference type="Proteomes" id="UP001595884">
    <property type="component" value="Unassembled WGS sequence"/>
</dbReference>
<dbReference type="RefSeq" id="WP_324093286.1">
    <property type="nucleotide sequence ID" value="NZ_BAAAVQ010000049.1"/>
</dbReference>
<dbReference type="PROSITE" id="PS50949">
    <property type="entry name" value="HTH_GNTR"/>
    <property type="match status" value="1"/>
</dbReference>
<keyword evidence="2" id="KW-0238">DNA-binding</keyword>
<gene>
    <name evidence="5" type="ORF">ACFO7V_11990</name>
</gene>
<keyword evidence="1" id="KW-0805">Transcription regulation</keyword>
<proteinExistence type="predicted"/>
<protein>
    <submittedName>
        <fullName evidence="5">GntR family transcriptional regulator</fullName>
    </submittedName>
</protein>
<accession>A0ABV9MLK3</accession>
<comment type="caution">
    <text evidence="5">The sequence shown here is derived from an EMBL/GenBank/DDBJ whole genome shotgun (WGS) entry which is preliminary data.</text>
</comment>
<dbReference type="SUPFAM" id="SSF48008">
    <property type="entry name" value="GntR ligand-binding domain-like"/>
    <property type="match status" value="1"/>
</dbReference>
<feature type="domain" description="HTH gntR-type" evidence="4">
    <location>
        <begin position="2"/>
        <end position="69"/>
    </location>
</feature>
<dbReference type="SMART" id="SM00345">
    <property type="entry name" value="HTH_GNTR"/>
    <property type="match status" value="1"/>
</dbReference>
<evidence type="ECO:0000313" key="5">
    <source>
        <dbReference type="EMBL" id="MFC4716852.1"/>
    </source>
</evidence>
<dbReference type="InterPro" id="IPR011711">
    <property type="entry name" value="GntR_C"/>
</dbReference>
<reference evidence="6" key="1">
    <citation type="journal article" date="2019" name="Int. J. Syst. Evol. Microbiol.">
        <title>The Global Catalogue of Microorganisms (GCM) 10K type strain sequencing project: providing services to taxonomists for standard genome sequencing and annotation.</title>
        <authorList>
            <consortium name="The Broad Institute Genomics Platform"/>
            <consortium name="The Broad Institute Genome Sequencing Center for Infectious Disease"/>
            <person name="Wu L."/>
            <person name="Ma J."/>
        </authorList>
    </citation>
    <scope>NUCLEOTIDE SEQUENCE [LARGE SCALE GENOMIC DNA]</scope>
    <source>
        <strain evidence="6">CGMCC 1.12849</strain>
    </source>
</reference>